<dbReference type="InterPro" id="IPR032720">
    <property type="entry name" value="Cys_rich_CWC"/>
</dbReference>
<protein>
    <submittedName>
        <fullName evidence="1">Cysteine-rich CWC family protein</fullName>
    </submittedName>
</protein>
<accession>A0AA44C732</accession>
<proteinExistence type="predicted"/>
<dbReference type="Pfam" id="PF14375">
    <property type="entry name" value="Cys_rich_CWC"/>
    <property type="match status" value="1"/>
</dbReference>
<gene>
    <name evidence="1" type="ORF">HA520_12935</name>
</gene>
<dbReference type="AlphaFoldDB" id="A0AA44C732"/>
<dbReference type="Proteomes" id="UP000736384">
    <property type="component" value="Unassembled WGS sequence"/>
</dbReference>
<organism evidence="1 2">
    <name type="scientific">Azotobacter chroococcum</name>
    <dbReference type="NCBI Taxonomy" id="353"/>
    <lineage>
        <taxon>Bacteria</taxon>
        <taxon>Pseudomonadati</taxon>
        <taxon>Pseudomonadota</taxon>
        <taxon>Gammaproteobacteria</taxon>
        <taxon>Pseudomonadales</taxon>
        <taxon>Pseudomonadaceae</taxon>
        <taxon>Azotobacter</taxon>
    </lineage>
</organism>
<evidence type="ECO:0000313" key="1">
    <source>
        <dbReference type="EMBL" id="NHN78170.1"/>
    </source>
</evidence>
<sequence length="73" mass="7961">MILNADSQRCPLCGNDNTCGLTTSPSGQGRCWCFSRPANPDALKRLPADLRKQACLCPRCLQQLHDETTSNAP</sequence>
<dbReference type="RefSeq" id="WP_165892967.1">
    <property type="nucleotide sequence ID" value="NZ_JAAPAP010000009.1"/>
</dbReference>
<evidence type="ECO:0000313" key="2">
    <source>
        <dbReference type="Proteomes" id="UP000736384"/>
    </source>
</evidence>
<reference evidence="1" key="1">
    <citation type="submission" date="2020-03" db="EMBL/GenBank/DDBJ databases">
        <title>Genome assembly of Azotobacter chroococcum W5.</title>
        <authorList>
            <person name="Kannepalli A."/>
        </authorList>
    </citation>
    <scope>NUCLEOTIDE SEQUENCE</scope>
    <source>
        <strain evidence="1">W5</strain>
    </source>
</reference>
<comment type="caution">
    <text evidence="1">The sequence shown here is derived from an EMBL/GenBank/DDBJ whole genome shotgun (WGS) entry which is preliminary data.</text>
</comment>
<dbReference type="EMBL" id="JAAPAP010000009">
    <property type="protein sequence ID" value="NHN78170.1"/>
    <property type="molecule type" value="Genomic_DNA"/>
</dbReference>
<name>A0AA44C732_9GAMM</name>